<reference evidence="1 2" key="1">
    <citation type="submission" date="2019-04" db="EMBL/GenBank/DDBJ databases">
        <title>Genome sequencing of Clostridium botulinum Groups I-IV and Clostridium butyricum.</title>
        <authorList>
            <person name="Brunt J."/>
            <person name="Van Vliet A.H.M."/>
            <person name="Stringer S.C."/>
            <person name="Carter A.T."/>
            <person name="Peck M.W."/>
        </authorList>
    </citation>
    <scope>NUCLEOTIDE SEQUENCE [LARGE SCALE GENOMIC DNA]</scope>
    <source>
        <strain evidence="1 2">IFR 15/034</strain>
    </source>
</reference>
<protein>
    <submittedName>
        <fullName evidence="1">Uncharacterized protein</fullName>
    </submittedName>
</protein>
<evidence type="ECO:0000313" key="1">
    <source>
        <dbReference type="EMBL" id="NFI22843.1"/>
    </source>
</evidence>
<organism evidence="1 2">
    <name type="scientific">Clostridium botulinum</name>
    <dbReference type="NCBI Taxonomy" id="1491"/>
    <lineage>
        <taxon>Bacteria</taxon>
        <taxon>Bacillati</taxon>
        <taxon>Bacillota</taxon>
        <taxon>Clostridia</taxon>
        <taxon>Eubacteriales</taxon>
        <taxon>Clostridiaceae</taxon>
        <taxon>Clostridium</taxon>
    </lineage>
</organism>
<name>A0AA43Y9V5_CLOBO</name>
<dbReference type="AlphaFoldDB" id="A0AA43Y9V5"/>
<proteinExistence type="predicted"/>
<comment type="caution">
    <text evidence="1">The sequence shown here is derived from an EMBL/GenBank/DDBJ whole genome shotgun (WGS) entry which is preliminary data.</text>
</comment>
<evidence type="ECO:0000313" key="2">
    <source>
        <dbReference type="Proteomes" id="UP000482543"/>
    </source>
</evidence>
<dbReference type="EMBL" id="SWRJ01000006">
    <property type="protein sequence ID" value="NFI22843.1"/>
    <property type="molecule type" value="Genomic_DNA"/>
</dbReference>
<dbReference type="Proteomes" id="UP000482543">
    <property type="component" value="Unassembled WGS sequence"/>
</dbReference>
<gene>
    <name evidence="1" type="ORF">FC964_16035</name>
</gene>
<sequence>MKNELLNNIELRDKLANDISLFNTIGELSVLNKKVDIIGLSTIAEVAEFYKTKTEFITNILKKYRKPPFKYT</sequence>
<accession>A0AA43Y9V5</accession>